<reference evidence="15" key="1">
    <citation type="journal article" date="2023" name="GigaByte">
        <title>Genome assembly of the bearded iris, Iris pallida Lam.</title>
        <authorList>
            <person name="Bruccoleri R.E."/>
            <person name="Oakeley E.J."/>
            <person name="Faust A.M.E."/>
            <person name="Altorfer M."/>
            <person name="Dessus-Babus S."/>
            <person name="Burckhardt D."/>
            <person name="Oertli M."/>
            <person name="Naumann U."/>
            <person name="Petersen F."/>
            <person name="Wong J."/>
        </authorList>
    </citation>
    <scope>NUCLEOTIDE SEQUENCE</scope>
    <source>
        <strain evidence="15">GSM-AAB239-AS_SAM_17_03QT</strain>
    </source>
</reference>
<dbReference type="InterPro" id="IPR013780">
    <property type="entry name" value="Glyco_hydro_b"/>
</dbReference>
<keyword evidence="5 9" id="KW-0378">Hydrolase</keyword>
<reference evidence="15" key="2">
    <citation type="submission" date="2023-04" db="EMBL/GenBank/DDBJ databases">
        <authorList>
            <person name="Bruccoleri R.E."/>
            <person name="Oakeley E.J."/>
            <person name="Faust A.-M."/>
            <person name="Dessus-Babus S."/>
            <person name="Altorfer M."/>
            <person name="Burckhardt D."/>
            <person name="Oertli M."/>
            <person name="Naumann U."/>
            <person name="Petersen F."/>
            <person name="Wong J."/>
        </authorList>
    </citation>
    <scope>NUCLEOTIDE SEQUENCE</scope>
    <source>
        <strain evidence="15">GSM-AAB239-AS_SAM_17_03QT</strain>
        <tissue evidence="15">Leaf</tissue>
    </source>
</reference>
<evidence type="ECO:0000256" key="3">
    <source>
        <dbReference type="ARBA" id="ARBA00012741"/>
    </source>
</evidence>
<evidence type="ECO:0000256" key="8">
    <source>
        <dbReference type="ARBA" id="ARBA00041343"/>
    </source>
</evidence>
<dbReference type="EMBL" id="JANAVB010003599">
    <property type="protein sequence ID" value="KAJ6849276.1"/>
    <property type="molecule type" value="Genomic_DNA"/>
</dbReference>
<dbReference type="FunFam" id="3.20.20.80:FF:000016">
    <property type="entry name" value="Maltase-glucoamylase, intestinal"/>
    <property type="match status" value="1"/>
</dbReference>
<dbReference type="PROSITE" id="PS00129">
    <property type="entry name" value="GLYCOSYL_HYDROL_F31_1"/>
    <property type="match status" value="1"/>
</dbReference>
<dbReference type="Gene3D" id="2.60.40.1180">
    <property type="entry name" value="Golgi alpha-mannosidase II"/>
    <property type="match status" value="2"/>
</dbReference>
<organism evidence="15 16">
    <name type="scientific">Iris pallida</name>
    <name type="common">Sweet iris</name>
    <dbReference type="NCBI Taxonomy" id="29817"/>
    <lineage>
        <taxon>Eukaryota</taxon>
        <taxon>Viridiplantae</taxon>
        <taxon>Streptophyta</taxon>
        <taxon>Embryophyta</taxon>
        <taxon>Tracheophyta</taxon>
        <taxon>Spermatophyta</taxon>
        <taxon>Magnoliopsida</taxon>
        <taxon>Liliopsida</taxon>
        <taxon>Asparagales</taxon>
        <taxon>Iridaceae</taxon>
        <taxon>Iridoideae</taxon>
        <taxon>Irideae</taxon>
        <taxon>Iris</taxon>
    </lineage>
</organism>
<dbReference type="InterPro" id="IPR030458">
    <property type="entry name" value="Glyco_hydro_31_AS"/>
</dbReference>
<comment type="similarity">
    <text evidence="2 9">Belongs to the glycosyl hydrolase 31 family.</text>
</comment>
<feature type="domain" description="Glycosyl hydrolase family 31 C-terminal" evidence="14">
    <location>
        <begin position="644"/>
        <end position="734"/>
    </location>
</feature>
<dbReference type="PANTHER" id="PTHR22762:SF133">
    <property type="entry name" value="P-TYPE DOMAIN-CONTAINING PROTEIN"/>
    <property type="match status" value="1"/>
</dbReference>
<comment type="catalytic activity">
    <reaction evidence="1">
        <text>Hydrolysis of terminal, non-reducing (1-&gt;4)-linked alpha-D-glucose residues with release of alpha-D-glucose.</text>
        <dbReference type="EC" id="3.2.1.20"/>
    </reaction>
</comment>
<feature type="domain" description="Glycoside hydrolase family 31 TIM barrel" evidence="12">
    <location>
        <begin position="294"/>
        <end position="636"/>
    </location>
</feature>
<sequence>MRTHLPPFFFFFFFFFFFLSTLSQQGEGGGEPAGYGYNLLSVDVEPSGNSLTAKLKVINTSSVYGPDIQNLILLARFETPDRLRVKITDADQPRWEVPNQVIPRDNLHQQQQQQQQQESRPAAAASYVLSDPDSDLFLTLYNTTPFTFAINRRTQVLFKTPAAPPGIVFKDQYLEISTSLPGAGGNNQSSIYGLGEHTKRSFRLNPDTMSLWNSDIAAATLDLSLYGSHPFYMDVRPGGITHGVLLLSSNGMDVVYNGSGITYKVLGGILDLYLFAGPSPVEVMEQYTQLIGRPAPMPYWAFGFHQCRYGYKNVTDLEFVVDNYAKAGIPLEVMWTDIDYMDAFKDFTLDPLNFPADRMEAFVDRLHSKNQKYVLILDPGISVNKTYATFLRGLSDGIYIQRNGTNYLGKVWPGDVYFPDFLHPNASSFWLGEISTFRKTLPVDGLWIDMNEISNFITSPPLNQLDDPPYKIQRSVLDRTVPPSSLHYGNITEYNAHNLYGFLEAKATHDALIKDTGKRPFVLSRSTFVGSGKYTAHWTGDNAATWDDLEYSIPSILNSGLFGIPMVGADICGFGSNTTEELCRRWIQLGAFYPFARDHSDKSSVRQELYVWESVARSARKALGLRYRLLPYFYTLMYEAHVKGTPIARPLFFSFPRDAEALGISTQFLVGNGVMVSPVLQQGAVSVEAYFPGGRWFNLFNYSENVVAAAPGKYVALDAPEDSINVHIRGGNVLIMQEGAMTTRAARETAFELLVAFDGAGSATGEVFLDDGDVVEMAGEDLSQWSLVKFTSSFQGGRPTVKGEVVNGTYASANNFKVKKMTFLGVEMQAAGKMAAMSINTDAAEKKAAVTISCRGERFGVVEVNGLSQLIGEDFELMFV</sequence>
<evidence type="ECO:0000256" key="10">
    <source>
        <dbReference type="SAM" id="MobiDB-lite"/>
    </source>
</evidence>
<evidence type="ECO:0000256" key="9">
    <source>
        <dbReference type="RuleBase" id="RU361185"/>
    </source>
</evidence>
<dbReference type="PROSITE" id="PS00707">
    <property type="entry name" value="GLYCOSYL_HYDROL_F31_2"/>
    <property type="match status" value="1"/>
</dbReference>
<evidence type="ECO:0000256" key="6">
    <source>
        <dbReference type="ARBA" id="ARBA00023180"/>
    </source>
</evidence>
<keyword evidence="6" id="KW-0325">Glycoprotein</keyword>
<name>A0AAX6I7M8_IRIPA</name>
<evidence type="ECO:0000256" key="1">
    <source>
        <dbReference type="ARBA" id="ARBA00001657"/>
    </source>
</evidence>
<dbReference type="SUPFAM" id="SSF51011">
    <property type="entry name" value="Glycosyl hydrolase domain"/>
    <property type="match status" value="1"/>
</dbReference>
<evidence type="ECO:0000259" key="14">
    <source>
        <dbReference type="Pfam" id="PF21365"/>
    </source>
</evidence>
<evidence type="ECO:0000256" key="2">
    <source>
        <dbReference type="ARBA" id="ARBA00007806"/>
    </source>
</evidence>
<protein>
    <recommendedName>
        <fullName evidence="3">alpha-glucosidase</fullName>
        <ecNumber evidence="3">3.2.1.20</ecNumber>
    </recommendedName>
    <alternativeName>
        <fullName evidence="8">Maltase</fullName>
    </alternativeName>
</protein>
<dbReference type="Pfam" id="PF21365">
    <property type="entry name" value="Glyco_hydro_31_3rd"/>
    <property type="match status" value="1"/>
</dbReference>
<dbReference type="InterPro" id="IPR030459">
    <property type="entry name" value="Glyco_hydro_31_CS"/>
</dbReference>
<feature type="chain" id="PRO_5043892827" description="alpha-glucosidase" evidence="11">
    <location>
        <begin position="24"/>
        <end position="880"/>
    </location>
</feature>
<dbReference type="Proteomes" id="UP001140949">
    <property type="component" value="Unassembled WGS sequence"/>
</dbReference>
<dbReference type="Gene3D" id="3.20.20.80">
    <property type="entry name" value="Glycosidases"/>
    <property type="match status" value="1"/>
</dbReference>
<dbReference type="EC" id="3.2.1.20" evidence="3"/>
<evidence type="ECO:0000259" key="13">
    <source>
        <dbReference type="Pfam" id="PF13802"/>
    </source>
</evidence>
<evidence type="ECO:0000256" key="4">
    <source>
        <dbReference type="ARBA" id="ARBA00022729"/>
    </source>
</evidence>
<evidence type="ECO:0000256" key="7">
    <source>
        <dbReference type="ARBA" id="ARBA00023295"/>
    </source>
</evidence>
<evidence type="ECO:0000256" key="5">
    <source>
        <dbReference type="ARBA" id="ARBA00022801"/>
    </source>
</evidence>
<evidence type="ECO:0000256" key="11">
    <source>
        <dbReference type="SAM" id="SignalP"/>
    </source>
</evidence>
<dbReference type="CDD" id="cd14752">
    <property type="entry name" value="GH31_N"/>
    <property type="match status" value="1"/>
</dbReference>
<keyword evidence="16" id="KW-1185">Reference proteome</keyword>
<dbReference type="SUPFAM" id="SSF51445">
    <property type="entry name" value="(Trans)glycosidases"/>
    <property type="match status" value="1"/>
</dbReference>
<feature type="domain" description="Glycoside hydrolase family 31 N-terminal" evidence="13">
    <location>
        <begin position="79"/>
        <end position="250"/>
    </location>
</feature>
<dbReference type="GO" id="GO:0030246">
    <property type="term" value="F:carbohydrate binding"/>
    <property type="evidence" value="ECO:0007669"/>
    <property type="project" value="InterPro"/>
</dbReference>
<proteinExistence type="inferred from homology"/>
<dbReference type="InterPro" id="IPR011013">
    <property type="entry name" value="Gal_mutarotase_sf_dom"/>
</dbReference>
<dbReference type="PANTHER" id="PTHR22762">
    <property type="entry name" value="ALPHA-GLUCOSIDASE"/>
    <property type="match status" value="1"/>
</dbReference>
<feature type="region of interest" description="Disordered" evidence="10">
    <location>
        <begin position="106"/>
        <end position="125"/>
    </location>
</feature>
<dbReference type="InterPro" id="IPR048395">
    <property type="entry name" value="Glyco_hydro_31_C"/>
</dbReference>
<dbReference type="GO" id="GO:0090599">
    <property type="term" value="F:alpha-glucosidase activity"/>
    <property type="evidence" value="ECO:0007669"/>
    <property type="project" value="UniProtKB-ARBA"/>
</dbReference>
<dbReference type="CDD" id="cd06602">
    <property type="entry name" value="GH31_MGAM_SI_GAA"/>
    <property type="match status" value="1"/>
</dbReference>
<dbReference type="Gene3D" id="2.60.40.1760">
    <property type="entry name" value="glycosyl hydrolase (family 31)"/>
    <property type="match status" value="1"/>
</dbReference>
<dbReference type="AlphaFoldDB" id="A0AAX6I7M8"/>
<evidence type="ECO:0000259" key="12">
    <source>
        <dbReference type="Pfam" id="PF01055"/>
    </source>
</evidence>
<dbReference type="InterPro" id="IPR000322">
    <property type="entry name" value="Glyco_hydro_31_TIM"/>
</dbReference>
<comment type="caution">
    <text evidence="15">The sequence shown here is derived from an EMBL/GenBank/DDBJ whole genome shotgun (WGS) entry which is preliminary data.</text>
</comment>
<dbReference type="InterPro" id="IPR025887">
    <property type="entry name" value="Glyco_hydro_31_N_dom"/>
</dbReference>
<dbReference type="FunFam" id="2.60.40.1180:FF:000044">
    <property type="entry name" value="Alpha-glucosidase 1"/>
    <property type="match status" value="1"/>
</dbReference>
<keyword evidence="7 9" id="KW-0326">Glycosidase</keyword>
<dbReference type="SUPFAM" id="SSF74650">
    <property type="entry name" value="Galactose mutarotase-like"/>
    <property type="match status" value="1"/>
</dbReference>
<feature type="signal peptide" evidence="11">
    <location>
        <begin position="1"/>
        <end position="23"/>
    </location>
</feature>
<dbReference type="GO" id="GO:0005975">
    <property type="term" value="P:carbohydrate metabolic process"/>
    <property type="evidence" value="ECO:0007669"/>
    <property type="project" value="InterPro"/>
</dbReference>
<dbReference type="InterPro" id="IPR017853">
    <property type="entry name" value="GH"/>
</dbReference>
<evidence type="ECO:0000313" key="15">
    <source>
        <dbReference type="EMBL" id="KAJ6849276.1"/>
    </source>
</evidence>
<dbReference type="Pfam" id="PF13802">
    <property type="entry name" value="Gal_mutarotas_2"/>
    <property type="match status" value="1"/>
</dbReference>
<keyword evidence="4 11" id="KW-0732">Signal</keyword>
<accession>A0AAX6I7M8</accession>
<gene>
    <name evidence="15" type="ORF">M6B38_269805</name>
</gene>
<dbReference type="Pfam" id="PF01055">
    <property type="entry name" value="Glyco_hydro_31_2nd"/>
    <property type="match status" value="1"/>
</dbReference>
<evidence type="ECO:0000313" key="16">
    <source>
        <dbReference type="Proteomes" id="UP001140949"/>
    </source>
</evidence>